<evidence type="ECO:0000313" key="2">
    <source>
        <dbReference type="EMBL" id="GFC81594.1"/>
    </source>
</evidence>
<organism evidence="2">
    <name type="scientific">Tanacetum cinerariifolium</name>
    <name type="common">Dalmatian daisy</name>
    <name type="synonym">Chrysanthemum cinerariifolium</name>
    <dbReference type="NCBI Taxonomy" id="118510"/>
    <lineage>
        <taxon>Eukaryota</taxon>
        <taxon>Viridiplantae</taxon>
        <taxon>Streptophyta</taxon>
        <taxon>Embryophyta</taxon>
        <taxon>Tracheophyta</taxon>
        <taxon>Spermatophyta</taxon>
        <taxon>Magnoliopsida</taxon>
        <taxon>eudicotyledons</taxon>
        <taxon>Gunneridae</taxon>
        <taxon>Pentapetalae</taxon>
        <taxon>asterids</taxon>
        <taxon>campanulids</taxon>
        <taxon>Asterales</taxon>
        <taxon>Asteraceae</taxon>
        <taxon>Asteroideae</taxon>
        <taxon>Anthemideae</taxon>
        <taxon>Anthemidinae</taxon>
        <taxon>Tanacetum</taxon>
    </lineage>
</organism>
<proteinExistence type="predicted"/>
<feature type="non-terminal residue" evidence="2">
    <location>
        <position position="170"/>
    </location>
</feature>
<accession>A0A699RFC6</accession>
<feature type="non-terminal residue" evidence="2">
    <location>
        <position position="1"/>
    </location>
</feature>
<gene>
    <name evidence="2" type="ORF">Tci_853564</name>
</gene>
<keyword evidence="1" id="KW-0175">Coiled coil</keyword>
<dbReference type="EMBL" id="BKCJ011080484">
    <property type="protein sequence ID" value="GFC81594.1"/>
    <property type="molecule type" value="Genomic_DNA"/>
</dbReference>
<sequence length="170" mass="20051">ARKNMIIYLKNMAGYKMEPIRGMTYDKGRIYDVSAAATKEVNATEPTMFDDKEVTMTMAQTIIKMKAEKTRLLDEKFSKRLHDEEVEQAAAMEKQEKDYLEKAKRLQQQYDEKHENIDWNVVAEQIQEKHLDNIRKYQSLKRIPVSIAPARKNMIIYLKNMAGYKMEPIR</sequence>
<comment type="caution">
    <text evidence="2">The sequence shown here is derived from an EMBL/GenBank/DDBJ whole genome shotgun (WGS) entry which is preliminary data.</text>
</comment>
<dbReference type="AlphaFoldDB" id="A0A699RFC6"/>
<evidence type="ECO:0000256" key="1">
    <source>
        <dbReference type="SAM" id="Coils"/>
    </source>
</evidence>
<reference evidence="2" key="1">
    <citation type="journal article" date="2019" name="Sci. Rep.">
        <title>Draft genome of Tanacetum cinerariifolium, the natural source of mosquito coil.</title>
        <authorList>
            <person name="Yamashiro T."/>
            <person name="Shiraishi A."/>
            <person name="Satake H."/>
            <person name="Nakayama K."/>
        </authorList>
    </citation>
    <scope>NUCLEOTIDE SEQUENCE</scope>
</reference>
<name>A0A699RFC6_TANCI</name>
<protein>
    <submittedName>
        <fullName evidence="2">Uncharacterized protein</fullName>
    </submittedName>
</protein>
<feature type="coiled-coil region" evidence="1">
    <location>
        <begin position="89"/>
        <end position="116"/>
    </location>
</feature>